<name>A0A1G9H1T3_9ACTN</name>
<dbReference type="InterPro" id="IPR045598">
    <property type="entry name" value="DUF6457"/>
</dbReference>
<feature type="domain" description="DUF6457" evidence="1">
    <location>
        <begin position="6"/>
        <end position="73"/>
    </location>
</feature>
<sequence>MTEDRSGWRPFIERACQAVGIEPDLIDEDIALELAARVAREGERPMAPVATFILGLAVGSGKGDVDDLKAKIESVA</sequence>
<dbReference type="Proteomes" id="UP000199475">
    <property type="component" value="Unassembled WGS sequence"/>
</dbReference>
<dbReference type="OrthoDB" id="4408226at2"/>
<proteinExistence type="predicted"/>
<reference evidence="2 3" key="1">
    <citation type="submission" date="2016-10" db="EMBL/GenBank/DDBJ databases">
        <authorList>
            <person name="de Groot N.N."/>
        </authorList>
    </citation>
    <scope>NUCLEOTIDE SEQUENCE [LARGE SCALE GENOMIC DNA]</scope>
    <source>
        <strain evidence="2 3">CGMCC 1.9159</strain>
    </source>
</reference>
<dbReference type="AlphaFoldDB" id="A0A1G9H1T3"/>
<dbReference type="RefSeq" id="WP_093247736.1">
    <property type="nucleotide sequence ID" value="NZ_FNGP01000001.1"/>
</dbReference>
<dbReference type="STRING" id="686624.SAMN04488242_0020"/>
<keyword evidence="3" id="KW-1185">Reference proteome</keyword>
<organism evidence="2 3">
    <name type="scientific">Tessaracoccus oleiagri</name>
    <dbReference type="NCBI Taxonomy" id="686624"/>
    <lineage>
        <taxon>Bacteria</taxon>
        <taxon>Bacillati</taxon>
        <taxon>Actinomycetota</taxon>
        <taxon>Actinomycetes</taxon>
        <taxon>Propionibacteriales</taxon>
        <taxon>Propionibacteriaceae</taxon>
        <taxon>Tessaracoccus</taxon>
    </lineage>
</organism>
<evidence type="ECO:0000259" key="1">
    <source>
        <dbReference type="Pfam" id="PF20058"/>
    </source>
</evidence>
<gene>
    <name evidence="2" type="ORF">SAMN04488242_0020</name>
</gene>
<accession>A0A1G9H1T3</accession>
<evidence type="ECO:0000313" key="2">
    <source>
        <dbReference type="EMBL" id="SDL06792.1"/>
    </source>
</evidence>
<dbReference type="Pfam" id="PF20058">
    <property type="entry name" value="DUF6457"/>
    <property type="match status" value="1"/>
</dbReference>
<protein>
    <recommendedName>
        <fullName evidence="1">DUF6457 domain-containing protein</fullName>
    </recommendedName>
</protein>
<dbReference type="EMBL" id="FNGP01000001">
    <property type="protein sequence ID" value="SDL06792.1"/>
    <property type="molecule type" value="Genomic_DNA"/>
</dbReference>
<evidence type="ECO:0000313" key="3">
    <source>
        <dbReference type="Proteomes" id="UP000199475"/>
    </source>
</evidence>